<sequence>MEREKTLFSYACTFLLVGWRRGPTQLRTDSPSSLVRQVGGRCPICSSRLDLASGSNVCQTLAAIPCSHQRSLSQRPVKVDMPLVEGERSNLDIALTLASEPHASIGRERQCLDPTPRLGYHCDIGVTNDAGRR</sequence>
<evidence type="ECO:0000313" key="1">
    <source>
        <dbReference type="EMBL" id="GFZ13417.1"/>
    </source>
</evidence>
<organism evidence="1 2">
    <name type="scientific">Actinidia rufa</name>
    <dbReference type="NCBI Taxonomy" id="165716"/>
    <lineage>
        <taxon>Eukaryota</taxon>
        <taxon>Viridiplantae</taxon>
        <taxon>Streptophyta</taxon>
        <taxon>Embryophyta</taxon>
        <taxon>Tracheophyta</taxon>
        <taxon>Spermatophyta</taxon>
        <taxon>Magnoliopsida</taxon>
        <taxon>eudicotyledons</taxon>
        <taxon>Gunneridae</taxon>
        <taxon>Pentapetalae</taxon>
        <taxon>asterids</taxon>
        <taxon>Ericales</taxon>
        <taxon>Actinidiaceae</taxon>
        <taxon>Actinidia</taxon>
    </lineage>
</organism>
<comment type="caution">
    <text evidence="1">The sequence shown here is derived from an EMBL/GenBank/DDBJ whole genome shotgun (WGS) entry which is preliminary data.</text>
</comment>
<gene>
    <name evidence="1" type="ORF">Acr_23g0018020</name>
</gene>
<protein>
    <submittedName>
        <fullName evidence="1">Uncharacterized protein</fullName>
    </submittedName>
</protein>
<dbReference type="EMBL" id="BJWL01000023">
    <property type="protein sequence ID" value="GFZ13417.1"/>
    <property type="molecule type" value="Genomic_DNA"/>
</dbReference>
<accession>A0A7J0GRI8</accession>
<dbReference type="AlphaFoldDB" id="A0A7J0GRI8"/>
<keyword evidence="2" id="KW-1185">Reference proteome</keyword>
<reference evidence="1 2" key="1">
    <citation type="submission" date="2019-07" db="EMBL/GenBank/DDBJ databases">
        <title>De Novo Assembly of kiwifruit Actinidia rufa.</title>
        <authorList>
            <person name="Sugita-Konishi S."/>
            <person name="Sato K."/>
            <person name="Mori E."/>
            <person name="Abe Y."/>
            <person name="Kisaki G."/>
            <person name="Hamano K."/>
            <person name="Suezawa K."/>
            <person name="Otani M."/>
            <person name="Fukuda T."/>
            <person name="Manabe T."/>
            <person name="Gomi K."/>
            <person name="Tabuchi M."/>
            <person name="Akimitsu K."/>
            <person name="Kataoka I."/>
        </authorList>
    </citation>
    <scope>NUCLEOTIDE SEQUENCE [LARGE SCALE GENOMIC DNA]</scope>
    <source>
        <strain evidence="2">cv. Fuchu</strain>
    </source>
</reference>
<dbReference type="Proteomes" id="UP000585474">
    <property type="component" value="Unassembled WGS sequence"/>
</dbReference>
<name>A0A7J0GRI8_9ERIC</name>
<evidence type="ECO:0000313" key="2">
    <source>
        <dbReference type="Proteomes" id="UP000585474"/>
    </source>
</evidence>
<proteinExistence type="predicted"/>